<organism evidence="2 3">
    <name type="scientific">Entomortierella parvispora</name>
    <dbReference type="NCBI Taxonomy" id="205924"/>
    <lineage>
        <taxon>Eukaryota</taxon>
        <taxon>Fungi</taxon>
        <taxon>Fungi incertae sedis</taxon>
        <taxon>Mucoromycota</taxon>
        <taxon>Mortierellomycotina</taxon>
        <taxon>Mortierellomycetes</taxon>
        <taxon>Mortierellales</taxon>
        <taxon>Mortierellaceae</taxon>
        <taxon>Entomortierella</taxon>
    </lineage>
</organism>
<dbReference type="PROSITE" id="PS50181">
    <property type="entry name" value="FBOX"/>
    <property type="match status" value="1"/>
</dbReference>
<protein>
    <recommendedName>
        <fullName evidence="1">F-box domain-containing protein</fullName>
    </recommendedName>
</protein>
<dbReference type="Proteomes" id="UP000827284">
    <property type="component" value="Unassembled WGS sequence"/>
</dbReference>
<keyword evidence="3" id="KW-1185">Reference proteome</keyword>
<dbReference type="Gene3D" id="1.20.1280.50">
    <property type="match status" value="1"/>
</dbReference>
<dbReference type="SUPFAM" id="SSF81383">
    <property type="entry name" value="F-box domain"/>
    <property type="match status" value="1"/>
</dbReference>
<evidence type="ECO:0000259" key="1">
    <source>
        <dbReference type="PROSITE" id="PS50181"/>
    </source>
</evidence>
<evidence type="ECO:0000313" key="2">
    <source>
        <dbReference type="EMBL" id="GJJ72647.1"/>
    </source>
</evidence>
<gene>
    <name evidence="2" type="ORF">EMPS_05005</name>
</gene>
<dbReference type="Gene3D" id="3.80.10.10">
    <property type="entry name" value="Ribonuclease Inhibitor"/>
    <property type="match status" value="1"/>
</dbReference>
<name>A0A9P3HAC5_9FUNG</name>
<dbReference type="InterPro" id="IPR036047">
    <property type="entry name" value="F-box-like_dom_sf"/>
</dbReference>
<reference evidence="2" key="2">
    <citation type="journal article" date="2022" name="Microbiol. Resour. Announc.">
        <title>Whole-Genome Sequence of Entomortierella parvispora E1425, a Mucoromycotan Fungus Associated with Burkholderiaceae-Related Endosymbiotic Bacteria.</title>
        <authorList>
            <person name="Herlambang A."/>
            <person name="Guo Y."/>
            <person name="Takashima Y."/>
            <person name="Narisawa K."/>
            <person name="Ohta H."/>
            <person name="Nishizawa T."/>
        </authorList>
    </citation>
    <scope>NUCLEOTIDE SEQUENCE</scope>
    <source>
        <strain evidence="2">E1425</strain>
    </source>
</reference>
<dbReference type="EMBL" id="BQFW01000007">
    <property type="protein sequence ID" value="GJJ72647.1"/>
    <property type="molecule type" value="Genomic_DNA"/>
</dbReference>
<comment type="caution">
    <text evidence="2">The sequence shown here is derived from an EMBL/GenBank/DDBJ whole genome shotgun (WGS) entry which is preliminary data.</text>
</comment>
<dbReference type="Pfam" id="PF12937">
    <property type="entry name" value="F-box-like"/>
    <property type="match status" value="1"/>
</dbReference>
<sequence length="546" mass="62602">MRTLSLLELPSEIISQILSLLSRRDLTVCVRVNKAWCSAFMDSLWHMVESGKVDVINALYRRHLKSVNQSPFLRNLHRIRVLDVQHPTFLRLMYEQDPSPLEPIPLTQLSVRFCVAKSILGPSTGPRHKIREFSDMDPILQILGRSTQLVSFSFWAIIFIPDLHLARLLATLSTSLEKLEMVTDPKYSPTKLASQQGAKALDIFLEVRKDSRFDNLTKMSIIGDSIEPTLLVALLEHSPKMDELNLDRYHTECGDAALARVISSVASQGWKTLGFRFMSDRIGPLTVAAILQSCATLENLRLTNCVAFDSKSIQKLLCSAPNLRRFDSISDNVRDEVEHYSLMAMDIVESTEDWVCLGLETFKCYISGVPRPDITSKNNGRPLTGIYNSGSRYSMLESTRIQRRVLAQLGRLTKLRYVTLGNDTIDLQRVDGANMYEERMEGSYYSWETYEMGSQYQCLTMSLQDGLDELRNLKSLRWLSLEKMSLRMGEAERAWMTDNWLEYGKGPRDTFWTSRGHHVDVGTDLFDKMLHRYPGMLNDIHTYDWW</sequence>
<dbReference type="InterPro" id="IPR032675">
    <property type="entry name" value="LRR_dom_sf"/>
</dbReference>
<dbReference type="SUPFAM" id="SSF52047">
    <property type="entry name" value="RNI-like"/>
    <property type="match status" value="1"/>
</dbReference>
<evidence type="ECO:0000313" key="3">
    <source>
        <dbReference type="Proteomes" id="UP000827284"/>
    </source>
</evidence>
<proteinExistence type="predicted"/>
<accession>A0A9P3HAC5</accession>
<reference evidence="2" key="1">
    <citation type="submission" date="2021-11" db="EMBL/GenBank/DDBJ databases">
        <authorList>
            <person name="Herlambang A."/>
            <person name="Guo Y."/>
            <person name="Takashima Y."/>
            <person name="Nishizawa T."/>
        </authorList>
    </citation>
    <scope>NUCLEOTIDE SEQUENCE</scope>
    <source>
        <strain evidence="2">E1425</strain>
    </source>
</reference>
<dbReference type="AlphaFoldDB" id="A0A9P3HAC5"/>
<dbReference type="SMART" id="SM00256">
    <property type="entry name" value="FBOX"/>
    <property type="match status" value="1"/>
</dbReference>
<dbReference type="InterPro" id="IPR001810">
    <property type="entry name" value="F-box_dom"/>
</dbReference>
<feature type="domain" description="F-box" evidence="1">
    <location>
        <begin position="3"/>
        <end position="48"/>
    </location>
</feature>
<dbReference type="OrthoDB" id="2338066at2759"/>